<name>A0A4R2JKH4_9PSEU</name>
<reference evidence="1 2" key="1">
    <citation type="submission" date="2019-03" db="EMBL/GenBank/DDBJ databases">
        <title>Genomic Encyclopedia of Type Strains, Phase IV (KMG-IV): sequencing the most valuable type-strain genomes for metagenomic binning, comparative biology and taxonomic classification.</title>
        <authorList>
            <person name="Goeker M."/>
        </authorList>
    </citation>
    <scope>NUCLEOTIDE SEQUENCE [LARGE SCALE GENOMIC DNA]</scope>
    <source>
        <strain evidence="1 2">DSM 45934</strain>
    </source>
</reference>
<sequence>MAKQYPTGADGRVCLTDFRVAFGELLTLDRLIDADVVDDLKVPRKWGMTDAAVAAGLCRKAASVVVVTADRVVPGHRVLTDSLSLLRDAAASYTLTALRVLTSGSGVKNQFDRDRHCHSTDLVRGWDSRLQEGRLAGPRS</sequence>
<evidence type="ECO:0000313" key="2">
    <source>
        <dbReference type="Proteomes" id="UP000295680"/>
    </source>
</evidence>
<keyword evidence="2" id="KW-1185">Reference proteome</keyword>
<dbReference type="AlphaFoldDB" id="A0A4R2JKH4"/>
<protein>
    <submittedName>
        <fullName evidence="1">Uncharacterized protein</fullName>
    </submittedName>
</protein>
<gene>
    <name evidence="1" type="ORF">EV192_104158</name>
</gene>
<dbReference type="EMBL" id="SLWS01000004">
    <property type="protein sequence ID" value="TCO59317.1"/>
    <property type="molecule type" value="Genomic_DNA"/>
</dbReference>
<proteinExistence type="predicted"/>
<dbReference type="Proteomes" id="UP000295680">
    <property type="component" value="Unassembled WGS sequence"/>
</dbReference>
<accession>A0A4R2JKH4</accession>
<organism evidence="1 2">
    <name type="scientific">Actinocrispum wychmicini</name>
    <dbReference type="NCBI Taxonomy" id="1213861"/>
    <lineage>
        <taxon>Bacteria</taxon>
        <taxon>Bacillati</taxon>
        <taxon>Actinomycetota</taxon>
        <taxon>Actinomycetes</taxon>
        <taxon>Pseudonocardiales</taxon>
        <taxon>Pseudonocardiaceae</taxon>
        <taxon>Actinocrispum</taxon>
    </lineage>
</organism>
<comment type="caution">
    <text evidence="1">The sequence shown here is derived from an EMBL/GenBank/DDBJ whole genome shotgun (WGS) entry which is preliminary data.</text>
</comment>
<dbReference type="RefSeq" id="WP_207926131.1">
    <property type="nucleotide sequence ID" value="NZ_SLWS01000004.1"/>
</dbReference>
<evidence type="ECO:0000313" key="1">
    <source>
        <dbReference type="EMBL" id="TCO59317.1"/>
    </source>
</evidence>